<gene>
    <name evidence="2" type="ORF">CYMTET_7188</name>
</gene>
<protein>
    <submittedName>
        <fullName evidence="2">Uncharacterized protein</fullName>
    </submittedName>
</protein>
<feature type="region of interest" description="Disordered" evidence="1">
    <location>
        <begin position="209"/>
        <end position="230"/>
    </location>
</feature>
<evidence type="ECO:0000256" key="1">
    <source>
        <dbReference type="SAM" id="MobiDB-lite"/>
    </source>
</evidence>
<evidence type="ECO:0000313" key="2">
    <source>
        <dbReference type="EMBL" id="KAK3285196.1"/>
    </source>
</evidence>
<dbReference type="Proteomes" id="UP001190700">
    <property type="component" value="Unassembled WGS sequence"/>
</dbReference>
<evidence type="ECO:0000313" key="3">
    <source>
        <dbReference type="Proteomes" id="UP001190700"/>
    </source>
</evidence>
<proteinExistence type="predicted"/>
<sequence length="668" mass="75102">MYDMSPTSSTALLSSVHEDEDLGSQQPAPRASRVSLVARFSRFMSSVHEVEDLGSQQPAPRASRFSRVASFSHFMRRTQSQKVDADDSELAAELAKKVAERTRTRTAHALFKTMNVNIYRLQLCIPLDYLETLALLELRDDNRRRRVDAASARSTVVEIEQPGGSAGPVMEGFEPHEGAETAQLKDTMHHTKVKLGAAQMLGSSRLTLVSDPGADEGDGSSNQTKGKMWQKLRRRQGLPVERMLGTALVQAFLGIKALLSHKDLANQAKRASAAPWQMPNNRRFAWYVSVFKVLIRSITGNGWFHRAHLWNLIFLQRVDGSFEMSNHLAKVLKAGPPNEDLAINPVSPHDAQALRDSIPCSLRAIYGDDVKNQSLQELWSTILVLAQLEEYPYQWTENPNDPAETHVTLSDRSKMFIQEQCREHPAIEPLLQELRQEATNIVNQWSEDFYELMREMYEKQQEGKDEKGFIGLKMFWTLDSGSKWRKMRATWLRCWQSMKRSGKWVAKAHPLSAICMVGATEPFSRSERILTQTNTYVLMLTVTVWFYYSKAVTCCKDFRSHLECPDTFEVNEPCLGYDFCAELGSSGAMLPEELQPAEFTCTAFPSGTYTGTPAPRLPPRALSPALLGLGLCILWKPTELLEPSGMQPYPSPPLDIVLPDFGTTTPPS</sequence>
<accession>A0AAE0LH55</accession>
<keyword evidence="3" id="KW-1185">Reference proteome</keyword>
<reference evidence="2 3" key="1">
    <citation type="journal article" date="2015" name="Genome Biol. Evol.">
        <title>Comparative Genomics of a Bacterivorous Green Alga Reveals Evolutionary Causalities and Consequences of Phago-Mixotrophic Mode of Nutrition.</title>
        <authorList>
            <person name="Burns J.A."/>
            <person name="Paasch A."/>
            <person name="Narechania A."/>
            <person name="Kim E."/>
        </authorList>
    </citation>
    <scope>NUCLEOTIDE SEQUENCE [LARGE SCALE GENOMIC DNA]</scope>
    <source>
        <strain evidence="2 3">PLY_AMNH</strain>
    </source>
</reference>
<dbReference type="EMBL" id="LGRX02001933">
    <property type="protein sequence ID" value="KAK3285196.1"/>
    <property type="molecule type" value="Genomic_DNA"/>
</dbReference>
<comment type="caution">
    <text evidence="2">The sequence shown here is derived from an EMBL/GenBank/DDBJ whole genome shotgun (WGS) entry which is preliminary data.</text>
</comment>
<name>A0AAE0LH55_9CHLO</name>
<dbReference type="AlphaFoldDB" id="A0AAE0LH55"/>
<organism evidence="2 3">
    <name type="scientific">Cymbomonas tetramitiformis</name>
    <dbReference type="NCBI Taxonomy" id="36881"/>
    <lineage>
        <taxon>Eukaryota</taxon>
        <taxon>Viridiplantae</taxon>
        <taxon>Chlorophyta</taxon>
        <taxon>Pyramimonadophyceae</taxon>
        <taxon>Pyramimonadales</taxon>
        <taxon>Pyramimonadaceae</taxon>
        <taxon>Cymbomonas</taxon>
    </lineage>
</organism>